<organism evidence="3 4">
    <name type="scientific">Volvox reticuliferus</name>
    <dbReference type="NCBI Taxonomy" id="1737510"/>
    <lineage>
        <taxon>Eukaryota</taxon>
        <taxon>Viridiplantae</taxon>
        <taxon>Chlorophyta</taxon>
        <taxon>core chlorophytes</taxon>
        <taxon>Chlorophyceae</taxon>
        <taxon>CS clade</taxon>
        <taxon>Chlamydomonadales</taxon>
        <taxon>Volvocaceae</taxon>
        <taxon>Volvox</taxon>
    </lineage>
</organism>
<accession>A0A8J4LU67</accession>
<evidence type="ECO:0000256" key="1">
    <source>
        <dbReference type="SAM" id="MobiDB-lite"/>
    </source>
</evidence>
<evidence type="ECO:0000313" key="2">
    <source>
        <dbReference type="EMBL" id="GIL85522.1"/>
    </source>
</evidence>
<evidence type="ECO:0000313" key="4">
    <source>
        <dbReference type="Proteomes" id="UP000722791"/>
    </source>
</evidence>
<comment type="caution">
    <text evidence="3">The sequence shown here is derived from an EMBL/GenBank/DDBJ whole genome shotgun (WGS) entry which is preliminary data.</text>
</comment>
<gene>
    <name evidence="2" type="ORF">Vretifemale_13998</name>
    <name evidence="3" type="ORF">Vretimale_13357</name>
</gene>
<evidence type="ECO:0000313" key="3">
    <source>
        <dbReference type="EMBL" id="GIM09528.1"/>
    </source>
</evidence>
<reference evidence="3" key="1">
    <citation type="journal article" date="2021" name="Proc. Natl. Acad. Sci. U.S.A.">
        <title>Three genomes in the algal genus Volvox reveal the fate of a haploid sex-determining region after a transition to homothallism.</title>
        <authorList>
            <person name="Yamamoto K."/>
            <person name="Hamaji T."/>
            <person name="Kawai-Toyooka H."/>
            <person name="Matsuzaki R."/>
            <person name="Takahashi F."/>
            <person name="Nishimura Y."/>
            <person name="Kawachi M."/>
            <person name="Noguchi H."/>
            <person name="Minakuchi Y."/>
            <person name="Umen J.G."/>
            <person name="Toyoda A."/>
            <person name="Nozaki H."/>
        </authorList>
    </citation>
    <scope>NUCLEOTIDE SEQUENCE</scope>
    <source>
        <strain evidence="3">NIES-3785</strain>
        <strain evidence="2">NIES-3786</strain>
    </source>
</reference>
<keyword evidence="5" id="KW-1185">Reference proteome</keyword>
<feature type="region of interest" description="Disordered" evidence="1">
    <location>
        <begin position="128"/>
        <end position="149"/>
    </location>
</feature>
<dbReference type="OrthoDB" id="551707at2759"/>
<feature type="compositionally biased region" description="Low complexity" evidence="1">
    <location>
        <begin position="255"/>
        <end position="269"/>
    </location>
</feature>
<protein>
    <submittedName>
        <fullName evidence="3">Uncharacterized protein</fullName>
    </submittedName>
</protein>
<sequence length="540" mass="58267">MCDNLYIAIKLRHGYEAQPKSWFVSPTKDSFPLPAGGLEQIDDNYLSTRWSHTAKFLREFTERKAAQADEIRRQRANLQVLSVEERSAALGPTMSPLQSEDSLDKNALEPLESKPLWSDAISEQVSIPPVGAPKFSQSTTKGHSGGAGGSTTSLDVLLQSVLQRSTAVSTKLTKTYAQSVDIEEPDFEPPPRISHTSMKKGRGDRGRSQSRIQRHHTHHQEEHGRREPEPPPHSQQRPQQQQQQQQQGGPYGDDTGVSPTASRSSSPGSLGHRESTKGSLPQLPPAASPVQPETPGQANELRPPEDQEQAPPPPQQSRLQPPGGVRVQQLPQPAVLPGDQDKQQQQEQGSPSGNVTCHKRSSSGGFKVDIAARRDPDGIRAVSQSLDGVVVPPRRRSDDPCTPGAHVAAEGRTAAAQAPESHSRRGISGSGVRLPHLNHVGSRSFGASSAAEGRGQRFGGPKSLEGSASGSSHSSGGEDPNRSRGELAMRRPLGSLRSRDTSTIRRSGSLSRGILSPRWATGQSSWAKSTTSRELIFTQF</sequence>
<feature type="compositionally biased region" description="Low complexity" evidence="1">
    <location>
        <begin position="504"/>
        <end position="515"/>
    </location>
</feature>
<dbReference type="AlphaFoldDB" id="A0A8J4LU67"/>
<feature type="compositionally biased region" description="Basic and acidic residues" evidence="1">
    <location>
        <begin position="219"/>
        <end position="230"/>
    </location>
</feature>
<evidence type="ECO:0000313" key="5">
    <source>
        <dbReference type="Proteomes" id="UP000747110"/>
    </source>
</evidence>
<feature type="compositionally biased region" description="Low complexity" evidence="1">
    <location>
        <begin position="463"/>
        <end position="477"/>
    </location>
</feature>
<proteinExistence type="predicted"/>
<dbReference type="Proteomes" id="UP000722791">
    <property type="component" value="Unassembled WGS sequence"/>
</dbReference>
<dbReference type="Proteomes" id="UP000747110">
    <property type="component" value="Unassembled WGS sequence"/>
</dbReference>
<feature type="region of interest" description="Disordered" evidence="1">
    <location>
        <begin position="182"/>
        <end position="515"/>
    </location>
</feature>
<dbReference type="EMBL" id="BNCP01000033">
    <property type="protein sequence ID" value="GIL85522.1"/>
    <property type="molecule type" value="Genomic_DNA"/>
</dbReference>
<feature type="compositionally biased region" description="Low complexity" evidence="1">
    <location>
        <begin position="234"/>
        <end position="247"/>
    </location>
</feature>
<feature type="compositionally biased region" description="Basic and acidic residues" evidence="1">
    <location>
        <begin position="479"/>
        <end position="489"/>
    </location>
</feature>
<dbReference type="EMBL" id="BNCQ01000031">
    <property type="protein sequence ID" value="GIM09528.1"/>
    <property type="molecule type" value="Genomic_DNA"/>
</dbReference>
<name>A0A8J4LU67_9CHLO</name>